<feature type="domain" description="Heterokaryon incompatibility" evidence="2">
    <location>
        <begin position="382"/>
        <end position="482"/>
    </location>
</feature>
<gene>
    <name evidence="3" type="ORF">CC80DRAFT_97815</name>
</gene>
<protein>
    <recommendedName>
        <fullName evidence="2">Heterokaryon incompatibility domain-containing protein</fullName>
    </recommendedName>
</protein>
<dbReference type="InterPro" id="IPR010730">
    <property type="entry name" value="HET"/>
</dbReference>
<dbReference type="PANTHER" id="PTHR39596">
    <property type="match status" value="1"/>
</dbReference>
<evidence type="ECO:0000259" key="2">
    <source>
        <dbReference type="Pfam" id="PF06985"/>
    </source>
</evidence>
<sequence length="888" mass="101174">MTYTTPNHGLHITTMDFEPLLHNPTERSEENAYGTFTSLNVDIIPYDFAGLDRFYERHGYVTNGDLNLHRPTKDVERLVVSWLHCGLLSELLGRLITSTYPRSNRRLEHLLKEYAEKARGLSREARAGFMDMSDDLLICASAWCERFEGSEQGLSLEVAAALLEARIIISSFATALFKIYESWEDSRASLIPHALRAFPKTMSFDPQQPSFARQERDVDDYVSHPNKRQPDRLSHGYRWYHDTYARVTNPRPAPDAQGFTSTANILVARMLENHWCPHQINQVLGSKDYVICDYLSRIKRPTDRSHQGCTAALKCIADNAPSRERYTTKHTSEGCNCEHVLSPMQRIIKIIERGKIPLISLQESEGGGLTFSVCERTASTRYIAMSHVWADGFGNPSANSLPNCTLRQLKLWLENLPLPTYEVGYTFAGKRFDASRLHFITTTSWFWMDTLCIPVEERHRHLRNAHINDMASVYAGASQVLTLDTELLATKASTSATEILARIAFCTWSRRSWTFQEGALGPGTVFQLKDVAVDVANQWCSTGPRHPHFASSVQFPDVDDHINQHILRQLYQRSRSIMQRTYSSARSKKHDDEGPPFPNPARRFGNVGLISRSVKGKELRHPGELFVRCWNELANRTTTMAEDIHIIMANLLDFDAGAVMSLPRAQRMIAMMRSIQHLPLSLLFVSTVELENNDGFHCTWLPKDPNGELLLDHYMTPVTRGLSTPAHSQHFASILLPAETIDDSTLYHPQLRLLLNIDHLPLQNNRNRDWARYRRLLILPTSHLARLTWSDKSVHFEGAIFIISGYSSREAEKEVKDTVYEHSQHQLQLSFRGRVHVKAMAIESNDDTRPRHLPKLQRNNTLHQWPPTEVESIPTAVTLLIVCGKLTS</sequence>
<evidence type="ECO:0000313" key="3">
    <source>
        <dbReference type="EMBL" id="KAF1962801.1"/>
    </source>
</evidence>
<dbReference type="Pfam" id="PF06985">
    <property type="entry name" value="HET"/>
    <property type="match status" value="1"/>
</dbReference>
<dbReference type="Proteomes" id="UP000800035">
    <property type="component" value="Unassembled WGS sequence"/>
</dbReference>
<accession>A0A6A5UD15</accession>
<dbReference type="PANTHER" id="PTHR39596:SF2">
    <property type="entry name" value="HET DOMAIN PROTEIN (AFU_ORTHOLOGUE AFUA_1G17550)-RELATED"/>
    <property type="match status" value="1"/>
</dbReference>
<dbReference type="OrthoDB" id="2426273at2759"/>
<reference evidence="3" key="1">
    <citation type="journal article" date="2020" name="Stud. Mycol.">
        <title>101 Dothideomycetes genomes: a test case for predicting lifestyles and emergence of pathogens.</title>
        <authorList>
            <person name="Haridas S."/>
            <person name="Albert R."/>
            <person name="Binder M."/>
            <person name="Bloem J."/>
            <person name="Labutti K."/>
            <person name="Salamov A."/>
            <person name="Andreopoulos B."/>
            <person name="Baker S."/>
            <person name="Barry K."/>
            <person name="Bills G."/>
            <person name="Bluhm B."/>
            <person name="Cannon C."/>
            <person name="Castanera R."/>
            <person name="Culley D."/>
            <person name="Daum C."/>
            <person name="Ezra D."/>
            <person name="Gonzalez J."/>
            <person name="Henrissat B."/>
            <person name="Kuo A."/>
            <person name="Liang C."/>
            <person name="Lipzen A."/>
            <person name="Lutzoni F."/>
            <person name="Magnuson J."/>
            <person name="Mondo S."/>
            <person name="Nolan M."/>
            <person name="Ohm R."/>
            <person name="Pangilinan J."/>
            <person name="Park H.-J."/>
            <person name="Ramirez L."/>
            <person name="Alfaro M."/>
            <person name="Sun H."/>
            <person name="Tritt A."/>
            <person name="Yoshinaga Y."/>
            <person name="Zwiers L.-H."/>
            <person name="Turgeon B."/>
            <person name="Goodwin S."/>
            <person name="Spatafora J."/>
            <person name="Crous P."/>
            <person name="Grigoriev I."/>
        </authorList>
    </citation>
    <scope>NUCLEOTIDE SEQUENCE</scope>
    <source>
        <strain evidence="3">CBS 675.92</strain>
    </source>
</reference>
<dbReference type="EMBL" id="ML976978">
    <property type="protein sequence ID" value="KAF1962801.1"/>
    <property type="molecule type" value="Genomic_DNA"/>
</dbReference>
<evidence type="ECO:0000313" key="4">
    <source>
        <dbReference type="Proteomes" id="UP000800035"/>
    </source>
</evidence>
<proteinExistence type="predicted"/>
<dbReference type="AlphaFoldDB" id="A0A6A5UD15"/>
<keyword evidence="4" id="KW-1185">Reference proteome</keyword>
<feature type="region of interest" description="Disordered" evidence="1">
    <location>
        <begin position="581"/>
        <end position="602"/>
    </location>
</feature>
<name>A0A6A5UD15_9PLEO</name>
<evidence type="ECO:0000256" key="1">
    <source>
        <dbReference type="SAM" id="MobiDB-lite"/>
    </source>
</evidence>
<organism evidence="3 4">
    <name type="scientific">Byssothecium circinans</name>
    <dbReference type="NCBI Taxonomy" id="147558"/>
    <lineage>
        <taxon>Eukaryota</taxon>
        <taxon>Fungi</taxon>
        <taxon>Dikarya</taxon>
        <taxon>Ascomycota</taxon>
        <taxon>Pezizomycotina</taxon>
        <taxon>Dothideomycetes</taxon>
        <taxon>Pleosporomycetidae</taxon>
        <taxon>Pleosporales</taxon>
        <taxon>Massarineae</taxon>
        <taxon>Massarinaceae</taxon>
        <taxon>Byssothecium</taxon>
    </lineage>
</organism>